<feature type="compositionally biased region" description="Basic residues" evidence="5">
    <location>
        <begin position="263"/>
        <end position="273"/>
    </location>
</feature>
<accession>A0A0D3G5L9</accession>
<feature type="domain" description="CCHC-type" evidence="6">
    <location>
        <begin position="74"/>
        <end position="89"/>
    </location>
</feature>
<dbReference type="HOGENOM" id="CLU_062939_0_0_1"/>
<feature type="compositionally biased region" description="Acidic residues" evidence="5">
    <location>
        <begin position="129"/>
        <end position="152"/>
    </location>
</feature>
<dbReference type="PANTHER" id="PTHR31437:SF1">
    <property type="entry name" value="PROTEIN SREK1IP1"/>
    <property type="match status" value="1"/>
</dbReference>
<feature type="compositionally biased region" description="Basic residues" evidence="5">
    <location>
        <begin position="179"/>
        <end position="197"/>
    </location>
</feature>
<evidence type="ECO:0000256" key="5">
    <source>
        <dbReference type="SAM" id="MobiDB-lite"/>
    </source>
</evidence>
<feature type="compositionally biased region" description="Basic and acidic residues" evidence="5">
    <location>
        <begin position="153"/>
        <end position="178"/>
    </location>
</feature>
<keyword evidence="1" id="KW-0479">Metal-binding</keyword>
<dbReference type="EnsemblPlants" id="OBART05G10410.1">
    <property type="protein sequence ID" value="OBART05G10410.1"/>
    <property type="gene ID" value="OBART05G10410"/>
</dbReference>
<feature type="compositionally biased region" description="Basic residues" evidence="5">
    <location>
        <begin position="226"/>
        <end position="235"/>
    </location>
</feature>
<dbReference type="InterPro" id="IPR001878">
    <property type="entry name" value="Znf_CCHC"/>
</dbReference>
<dbReference type="eggNOG" id="KOG2985">
    <property type="taxonomic scope" value="Eukaryota"/>
</dbReference>
<keyword evidence="3" id="KW-0862">Zinc</keyword>
<reference evidence="7" key="2">
    <citation type="submission" date="2015-03" db="UniProtKB">
        <authorList>
            <consortium name="EnsemblPlants"/>
        </authorList>
    </citation>
    <scope>IDENTIFICATION</scope>
</reference>
<evidence type="ECO:0000256" key="1">
    <source>
        <dbReference type="ARBA" id="ARBA00022723"/>
    </source>
</evidence>
<dbReference type="GO" id="GO:0005737">
    <property type="term" value="C:cytoplasm"/>
    <property type="evidence" value="ECO:0007669"/>
    <property type="project" value="EnsemblPlants"/>
</dbReference>
<reference evidence="7" key="1">
    <citation type="journal article" date="2009" name="Rice">
        <title>De Novo Next Generation Sequencing of Plant Genomes.</title>
        <authorList>
            <person name="Rounsley S."/>
            <person name="Marri P.R."/>
            <person name="Yu Y."/>
            <person name="He R."/>
            <person name="Sisneros N."/>
            <person name="Goicoechea J.L."/>
            <person name="Lee S.J."/>
            <person name="Angelova A."/>
            <person name="Kudrna D."/>
            <person name="Luo M."/>
            <person name="Affourtit J."/>
            <person name="Desany B."/>
            <person name="Knight J."/>
            <person name="Niazi F."/>
            <person name="Egholm M."/>
            <person name="Wing R.A."/>
        </authorList>
    </citation>
    <scope>NUCLEOTIDE SEQUENCE [LARGE SCALE GENOMIC DNA]</scope>
    <source>
        <strain evidence="7">cv. IRGC 105608</strain>
    </source>
</reference>
<organism evidence="7">
    <name type="scientific">Oryza barthii</name>
    <dbReference type="NCBI Taxonomy" id="65489"/>
    <lineage>
        <taxon>Eukaryota</taxon>
        <taxon>Viridiplantae</taxon>
        <taxon>Streptophyta</taxon>
        <taxon>Embryophyta</taxon>
        <taxon>Tracheophyta</taxon>
        <taxon>Spermatophyta</taxon>
        <taxon>Magnoliopsida</taxon>
        <taxon>Liliopsida</taxon>
        <taxon>Poales</taxon>
        <taxon>Poaceae</taxon>
        <taxon>BOP clade</taxon>
        <taxon>Oryzoideae</taxon>
        <taxon>Oryzeae</taxon>
        <taxon>Oryzinae</taxon>
        <taxon>Oryza</taxon>
    </lineage>
</organism>
<dbReference type="GO" id="GO:0003676">
    <property type="term" value="F:nucleic acid binding"/>
    <property type="evidence" value="ECO:0007669"/>
    <property type="project" value="InterPro"/>
</dbReference>
<keyword evidence="8" id="KW-1185">Reference proteome</keyword>
<evidence type="ECO:0000256" key="2">
    <source>
        <dbReference type="ARBA" id="ARBA00022771"/>
    </source>
</evidence>
<dbReference type="PROSITE" id="PS50158">
    <property type="entry name" value="ZF_CCHC"/>
    <property type="match status" value="1"/>
</dbReference>
<dbReference type="PANTHER" id="PTHR31437">
    <property type="entry name" value="SREK1IP1 FAMILY MEMBER"/>
    <property type="match status" value="1"/>
</dbReference>
<dbReference type="Gramene" id="OBART05G10410.1">
    <property type="protein sequence ID" value="OBART05G10410.1"/>
    <property type="gene ID" value="OBART05G10410"/>
</dbReference>
<dbReference type="AlphaFoldDB" id="A0A0D3G5L9"/>
<dbReference type="Proteomes" id="UP000026960">
    <property type="component" value="Chromosome 5"/>
</dbReference>
<dbReference type="GO" id="GO:0005634">
    <property type="term" value="C:nucleus"/>
    <property type="evidence" value="ECO:0007669"/>
    <property type="project" value="EnsemblPlants"/>
</dbReference>
<dbReference type="GO" id="GO:0008270">
    <property type="term" value="F:zinc ion binding"/>
    <property type="evidence" value="ECO:0007669"/>
    <property type="project" value="UniProtKB-KW"/>
</dbReference>
<evidence type="ECO:0000256" key="3">
    <source>
        <dbReference type="ARBA" id="ARBA00022833"/>
    </source>
</evidence>
<evidence type="ECO:0000259" key="6">
    <source>
        <dbReference type="PROSITE" id="PS50158"/>
    </source>
</evidence>
<proteinExistence type="predicted"/>
<keyword evidence="2 4" id="KW-0863">Zinc-finger</keyword>
<dbReference type="PaxDb" id="65489-OBART05G10410.1"/>
<evidence type="ECO:0000313" key="8">
    <source>
        <dbReference type="Proteomes" id="UP000026960"/>
    </source>
</evidence>
<protein>
    <recommendedName>
        <fullName evidence="6">CCHC-type domain-containing protein</fullName>
    </recommendedName>
</protein>
<evidence type="ECO:0000313" key="7">
    <source>
        <dbReference type="EnsemblPlants" id="OBART05G10410.1"/>
    </source>
</evidence>
<evidence type="ECO:0000256" key="4">
    <source>
        <dbReference type="PROSITE-ProRule" id="PRU00047"/>
    </source>
</evidence>
<sequence>MPATAGRVRMPANNRVHSSAALQTHGIWQSAIGYDPYAPAERSKHQAPHPPPYQSLLTIIRATGSTSDETRGGCRKCGRVGHLTFQCRNFLCVKDLDMDDDVEAGIRRAASSQAKLDEFRKKTSGGSSDAEEGSAEDDEEDSYDSSDSDIDPELERIIAKRELHKDGSKQSREEEKKEKKTSRQRRSSRGRSKHRRSSSKEDKKKSRRKRRERSCEEDSETDSDKKIKRRHHRKSSKEERERGRSRHRRRSYDDDSSDDDHHTLRRRRRRRRKDAFDRQ</sequence>
<feature type="region of interest" description="Disordered" evidence="5">
    <location>
        <begin position="114"/>
        <end position="279"/>
    </location>
</feature>
<name>A0A0D3G5L9_9ORYZ</name>